<dbReference type="FunFam" id="3.40.50.300:FF:000006">
    <property type="entry name" value="DNA-binding transcriptional regulator NtrC"/>
    <property type="match status" value="1"/>
</dbReference>
<evidence type="ECO:0000313" key="9">
    <source>
        <dbReference type="Proteomes" id="UP000287798"/>
    </source>
</evidence>
<dbReference type="CDD" id="cd00009">
    <property type="entry name" value="AAA"/>
    <property type="match status" value="1"/>
</dbReference>
<dbReference type="InterPro" id="IPR002197">
    <property type="entry name" value="HTH_Fis"/>
</dbReference>
<evidence type="ECO:0000313" key="8">
    <source>
        <dbReference type="EMBL" id="RRQ22396.1"/>
    </source>
</evidence>
<dbReference type="InterPro" id="IPR027417">
    <property type="entry name" value="P-loop_NTPase"/>
</dbReference>
<dbReference type="PROSITE" id="PS50045">
    <property type="entry name" value="SIGMA54_INTERACT_4"/>
    <property type="match status" value="1"/>
</dbReference>
<name>A0A426QL32_9GAMM</name>
<evidence type="ECO:0000256" key="4">
    <source>
        <dbReference type="ARBA" id="ARBA00023125"/>
    </source>
</evidence>
<dbReference type="InterPro" id="IPR009057">
    <property type="entry name" value="Homeodomain-like_sf"/>
</dbReference>
<dbReference type="Gene3D" id="3.40.50.300">
    <property type="entry name" value="P-loop containing nucleotide triphosphate hydrolases"/>
    <property type="match status" value="1"/>
</dbReference>
<dbReference type="Pfam" id="PF25601">
    <property type="entry name" value="AAA_lid_14"/>
    <property type="match status" value="1"/>
</dbReference>
<dbReference type="Pfam" id="PF08448">
    <property type="entry name" value="PAS_4"/>
    <property type="match status" value="1"/>
</dbReference>
<dbReference type="InterPro" id="IPR003593">
    <property type="entry name" value="AAA+_ATPase"/>
</dbReference>
<dbReference type="PROSITE" id="PS00688">
    <property type="entry name" value="SIGMA54_INTERACT_3"/>
    <property type="match status" value="1"/>
</dbReference>
<keyword evidence="5" id="KW-0804">Transcription</keyword>
<dbReference type="PRINTS" id="PR01590">
    <property type="entry name" value="HTHFIS"/>
</dbReference>
<reference evidence="8 9" key="1">
    <citation type="journal article" date="2010" name="Int. J. Syst. Evol. Microbiol.">
        <title>Thiohalobacter thiocyanaticus gen. nov., sp. nov., a moderately halophilic, sulfur-oxidizing gammaproteobacterium from hypersaline lakes, that utilizes thiocyanate.</title>
        <authorList>
            <person name="Sorokin D.Y."/>
            <person name="Kovaleva O.L."/>
            <person name="Tourova T.P."/>
            <person name="Muyzer G."/>
        </authorList>
    </citation>
    <scope>NUCLEOTIDE SEQUENCE [LARGE SCALE GENOMIC DNA]</scope>
    <source>
        <strain evidence="8 9">Hrh1</strain>
    </source>
</reference>
<dbReference type="InterPro" id="IPR025944">
    <property type="entry name" value="Sigma_54_int_dom_CS"/>
</dbReference>
<dbReference type="InterPro" id="IPR013656">
    <property type="entry name" value="PAS_4"/>
</dbReference>
<dbReference type="InterPro" id="IPR058031">
    <property type="entry name" value="AAA_lid_NorR"/>
</dbReference>
<organism evidence="8 9">
    <name type="scientific">Thiohalobacter thiocyanaticus</name>
    <dbReference type="NCBI Taxonomy" id="585455"/>
    <lineage>
        <taxon>Bacteria</taxon>
        <taxon>Pseudomonadati</taxon>
        <taxon>Pseudomonadota</taxon>
        <taxon>Gammaproteobacteria</taxon>
        <taxon>Thiohalobacterales</taxon>
        <taxon>Thiohalobacteraceae</taxon>
        <taxon>Thiohalobacter</taxon>
    </lineage>
</organism>
<evidence type="ECO:0000256" key="2">
    <source>
        <dbReference type="ARBA" id="ARBA00022840"/>
    </source>
</evidence>
<dbReference type="PANTHER" id="PTHR32071:SF57">
    <property type="entry name" value="C4-DICARBOXYLATE TRANSPORT TRANSCRIPTIONAL REGULATORY PROTEIN DCTD"/>
    <property type="match status" value="1"/>
</dbReference>
<keyword evidence="9" id="KW-1185">Reference proteome</keyword>
<dbReference type="Pfam" id="PF02954">
    <property type="entry name" value="HTH_8"/>
    <property type="match status" value="1"/>
</dbReference>
<dbReference type="InterPro" id="IPR002078">
    <property type="entry name" value="Sigma_54_int"/>
</dbReference>
<gene>
    <name evidence="8" type="ORF">D6C00_10840</name>
</gene>
<dbReference type="GO" id="GO:0006355">
    <property type="term" value="P:regulation of DNA-templated transcription"/>
    <property type="evidence" value="ECO:0007669"/>
    <property type="project" value="InterPro"/>
</dbReference>
<dbReference type="SUPFAM" id="SSF52540">
    <property type="entry name" value="P-loop containing nucleoside triphosphate hydrolases"/>
    <property type="match status" value="1"/>
</dbReference>
<dbReference type="Gene3D" id="1.10.10.60">
    <property type="entry name" value="Homeodomain-like"/>
    <property type="match status" value="1"/>
</dbReference>
<evidence type="ECO:0000259" key="7">
    <source>
        <dbReference type="PROSITE" id="PS50112"/>
    </source>
</evidence>
<dbReference type="CDD" id="cd00130">
    <property type="entry name" value="PAS"/>
    <property type="match status" value="1"/>
</dbReference>
<keyword evidence="2" id="KW-0067">ATP-binding</keyword>
<dbReference type="InterPro" id="IPR025662">
    <property type="entry name" value="Sigma_54_int_dom_ATP-bd_1"/>
</dbReference>
<dbReference type="Gene3D" id="3.30.450.20">
    <property type="entry name" value="PAS domain"/>
    <property type="match status" value="1"/>
</dbReference>
<dbReference type="GO" id="GO:0043565">
    <property type="term" value="F:sequence-specific DNA binding"/>
    <property type="evidence" value="ECO:0007669"/>
    <property type="project" value="InterPro"/>
</dbReference>
<dbReference type="PROSITE" id="PS50112">
    <property type="entry name" value="PAS"/>
    <property type="match status" value="1"/>
</dbReference>
<dbReference type="PANTHER" id="PTHR32071">
    <property type="entry name" value="TRANSCRIPTIONAL REGULATORY PROTEIN"/>
    <property type="match status" value="1"/>
</dbReference>
<dbReference type="GO" id="GO:0005524">
    <property type="term" value="F:ATP binding"/>
    <property type="evidence" value="ECO:0007669"/>
    <property type="project" value="UniProtKB-KW"/>
</dbReference>
<dbReference type="PROSITE" id="PS00675">
    <property type="entry name" value="SIGMA54_INTERACT_1"/>
    <property type="match status" value="1"/>
</dbReference>
<protein>
    <submittedName>
        <fullName evidence="8">PAS domain-containing protein</fullName>
    </submittedName>
</protein>
<dbReference type="Pfam" id="PF00158">
    <property type="entry name" value="Sigma54_activat"/>
    <property type="match status" value="1"/>
</dbReference>
<feature type="domain" description="PAS" evidence="7">
    <location>
        <begin position="3"/>
        <end position="48"/>
    </location>
</feature>
<dbReference type="OrthoDB" id="9804019at2"/>
<dbReference type="SUPFAM" id="SSF55785">
    <property type="entry name" value="PYP-like sensor domain (PAS domain)"/>
    <property type="match status" value="1"/>
</dbReference>
<evidence type="ECO:0000256" key="5">
    <source>
        <dbReference type="ARBA" id="ARBA00023163"/>
    </source>
</evidence>
<dbReference type="PROSITE" id="PS00676">
    <property type="entry name" value="SIGMA54_INTERACT_2"/>
    <property type="match status" value="1"/>
</dbReference>
<dbReference type="InterPro" id="IPR000014">
    <property type="entry name" value="PAS"/>
</dbReference>
<dbReference type="RefSeq" id="WP_125181738.1">
    <property type="nucleotide sequence ID" value="NZ_QZMU01000001.1"/>
</dbReference>
<dbReference type="InterPro" id="IPR025943">
    <property type="entry name" value="Sigma_54_int_dom_ATP-bd_2"/>
</dbReference>
<keyword evidence="3" id="KW-0805">Transcription regulation</keyword>
<keyword evidence="4" id="KW-0238">DNA-binding</keyword>
<evidence type="ECO:0000256" key="1">
    <source>
        <dbReference type="ARBA" id="ARBA00022741"/>
    </source>
</evidence>
<feature type="domain" description="Sigma-54 factor interaction" evidence="6">
    <location>
        <begin position="138"/>
        <end position="367"/>
    </location>
</feature>
<dbReference type="InterPro" id="IPR035965">
    <property type="entry name" value="PAS-like_dom_sf"/>
</dbReference>
<keyword evidence="1" id="KW-0547">Nucleotide-binding</keyword>
<comment type="caution">
    <text evidence="8">The sequence shown here is derived from an EMBL/GenBank/DDBJ whole genome shotgun (WGS) entry which is preliminary data.</text>
</comment>
<dbReference type="EMBL" id="QZMU01000001">
    <property type="protein sequence ID" value="RRQ22396.1"/>
    <property type="molecule type" value="Genomic_DNA"/>
</dbReference>
<evidence type="ECO:0000259" key="6">
    <source>
        <dbReference type="PROSITE" id="PS50045"/>
    </source>
</evidence>
<dbReference type="Proteomes" id="UP000287798">
    <property type="component" value="Unassembled WGS sequence"/>
</dbReference>
<sequence length="460" mass="51005">MFTLSTLSRFLDSLEEGVLFLDRGRRVVAINEAAGELLGRDRDEVLSRLCPSIFADTACARACEARGHCTLSESRTSTRQLQDISLARPDGLSVHLRMWSLLLPPNQADLYCAIILRDRSREVELEGEVRERLRLGGIVGHSPAMQALYEKILRAAVSEATVLVLGESGTGKELVARALHDNSSRSSGPYIAVHCAALPENLLEAELFGHARGAFTGAATARAGRFEAAHGGTLLLDEIGEIPPSIQVKLLRVLQEREIVRLGENHARPVDVRVLAATHRDLAGMVRRGEFREDLYYRLCVLPLEVPALRERREDIAMLATRLLEEAARNYKRKPPQLAHETVLQLERSDWPGNVRQLANAIEYALVHCDGGRILPHHLPPDIAHLAPEIPAPPHPPGTAPLTGYYRTPANDEDEWALIQQTLHETGGNKAEAARRLGMSRTTLWKRLRQNAPDKRLADN</sequence>
<dbReference type="SUPFAM" id="SSF46689">
    <property type="entry name" value="Homeodomain-like"/>
    <property type="match status" value="1"/>
</dbReference>
<evidence type="ECO:0000256" key="3">
    <source>
        <dbReference type="ARBA" id="ARBA00023015"/>
    </source>
</evidence>
<accession>A0A426QL32</accession>
<dbReference type="SMART" id="SM00382">
    <property type="entry name" value="AAA"/>
    <property type="match status" value="1"/>
</dbReference>
<dbReference type="AlphaFoldDB" id="A0A426QL32"/>
<proteinExistence type="predicted"/>
<dbReference type="Gene3D" id="1.10.8.60">
    <property type="match status" value="1"/>
</dbReference>